<sequence length="55" mass="6654">MKLHLLGPSRRAKLLRKRRFVGQKEKLLKNTILEKPRGLLLQCLQGRKRMKRMRM</sequence>
<protein>
    <submittedName>
        <fullName evidence="1">Uncharacterized protein</fullName>
    </submittedName>
</protein>
<dbReference type="AlphaFoldDB" id="A0A2P2IU10"/>
<dbReference type="EMBL" id="GGEC01004231">
    <property type="protein sequence ID" value="MBW84714.1"/>
    <property type="molecule type" value="Transcribed_RNA"/>
</dbReference>
<name>A0A2P2IU10_RHIMU</name>
<proteinExistence type="predicted"/>
<dbReference type="EMBL" id="GGEC01004232">
    <property type="protein sequence ID" value="MBW84715.1"/>
    <property type="molecule type" value="Transcribed_RNA"/>
</dbReference>
<reference evidence="1" key="1">
    <citation type="submission" date="2018-02" db="EMBL/GenBank/DDBJ databases">
        <title>Rhizophora mucronata_Transcriptome.</title>
        <authorList>
            <person name="Meera S.P."/>
            <person name="Sreeshan A."/>
            <person name="Augustine A."/>
        </authorList>
    </citation>
    <scope>NUCLEOTIDE SEQUENCE</scope>
    <source>
        <tissue evidence="1">Leaf</tissue>
    </source>
</reference>
<evidence type="ECO:0000313" key="1">
    <source>
        <dbReference type="EMBL" id="MBW84715.1"/>
    </source>
</evidence>
<accession>A0A2P2IU10</accession>
<organism evidence="1">
    <name type="scientific">Rhizophora mucronata</name>
    <name type="common">Asiatic mangrove</name>
    <dbReference type="NCBI Taxonomy" id="61149"/>
    <lineage>
        <taxon>Eukaryota</taxon>
        <taxon>Viridiplantae</taxon>
        <taxon>Streptophyta</taxon>
        <taxon>Embryophyta</taxon>
        <taxon>Tracheophyta</taxon>
        <taxon>Spermatophyta</taxon>
        <taxon>Magnoliopsida</taxon>
        <taxon>eudicotyledons</taxon>
        <taxon>Gunneridae</taxon>
        <taxon>Pentapetalae</taxon>
        <taxon>rosids</taxon>
        <taxon>fabids</taxon>
        <taxon>Malpighiales</taxon>
        <taxon>Rhizophoraceae</taxon>
        <taxon>Rhizophora</taxon>
    </lineage>
</organism>